<proteinExistence type="predicted"/>
<comment type="caution">
    <text evidence="1">The sequence shown here is derived from an EMBL/GenBank/DDBJ whole genome shotgun (WGS) entry which is preliminary data.</text>
</comment>
<protein>
    <submittedName>
        <fullName evidence="1">Uncharacterized protein</fullName>
    </submittedName>
</protein>
<dbReference type="Proteomes" id="UP001606134">
    <property type="component" value="Unassembled WGS sequence"/>
</dbReference>
<reference evidence="1 2" key="1">
    <citation type="submission" date="2024-08" db="EMBL/GenBank/DDBJ databases">
        <authorList>
            <person name="Lu H."/>
        </authorList>
    </citation>
    <scope>NUCLEOTIDE SEQUENCE [LARGE SCALE GENOMIC DNA]</scope>
    <source>
        <strain evidence="1 2">BYS78W</strain>
    </source>
</reference>
<organism evidence="1 2">
    <name type="scientific">Pelomonas candidula</name>
    <dbReference type="NCBI Taxonomy" id="3299025"/>
    <lineage>
        <taxon>Bacteria</taxon>
        <taxon>Pseudomonadati</taxon>
        <taxon>Pseudomonadota</taxon>
        <taxon>Betaproteobacteria</taxon>
        <taxon>Burkholderiales</taxon>
        <taxon>Sphaerotilaceae</taxon>
        <taxon>Roseateles</taxon>
    </lineage>
</organism>
<sequence>MTLATSIDANRHRTAAPTISDWSFDRLVGRISARDQWGNLVMTFAADPLFGQRLAAAFNSTPGGTCFVERSAPGETRFVERRQQPAARRQMPPAVSLSSLADSWRHVAIPA</sequence>
<accession>A0ABW7HI46</accession>
<gene>
    <name evidence="1" type="ORF">ACG04R_22850</name>
</gene>
<name>A0ABW7HI46_9BURK</name>
<evidence type="ECO:0000313" key="1">
    <source>
        <dbReference type="EMBL" id="MFG6489535.1"/>
    </source>
</evidence>
<dbReference type="RefSeq" id="WP_394415932.1">
    <property type="nucleotide sequence ID" value="NZ_JBIGIC010000013.1"/>
</dbReference>
<dbReference type="EMBL" id="JBIGIC010000013">
    <property type="protein sequence ID" value="MFG6489535.1"/>
    <property type="molecule type" value="Genomic_DNA"/>
</dbReference>
<keyword evidence="2" id="KW-1185">Reference proteome</keyword>
<evidence type="ECO:0000313" key="2">
    <source>
        <dbReference type="Proteomes" id="UP001606134"/>
    </source>
</evidence>